<feature type="region of interest" description="Disordered" evidence="1">
    <location>
        <begin position="37"/>
        <end position="191"/>
    </location>
</feature>
<dbReference type="Proteomes" id="UP001151760">
    <property type="component" value="Unassembled WGS sequence"/>
</dbReference>
<reference evidence="2" key="1">
    <citation type="journal article" date="2022" name="Int. J. Mol. Sci.">
        <title>Draft Genome of Tanacetum Coccineum: Genomic Comparison of Closely Related Tanacetum-Family Plants.</title>
        <authorList>
            <person name="Yamashiro T."/>
            <person name="Shiraishi A."/>
            <person name="Nakayama K."/>
            <person name="Satake H."/>
        </authorList>
    </citation>
    <scope>NUCLEOTIDE SEQUENCE</scope>
</reference>
<feature type="compositionally biased region" description="Polar residues" evidence="1">
    <location>
        <begin position="61"/>
        <end position="70"/>
    </location>
</feature>
<protein>
    <submittedName>
        <fullName evidence="2">Uncharacterized protein</fullName>
    </submittedName>
</protein>
<keyword evidence="3" id="KW-1185">Reference proteome</keyword>
<feature type="compositionally biased region" description="Acidic residues" evidence="1">
    <location>
        <begin position="80"/>
        <end position="105"/>
    </location>
</feature>
<comment type="caution">
    <text evidence="2">The sequence shown here is derived from an EMBL/GenBank/DDBJ whole genome shotgun (WGS) entry which is preliminary data.</text>
</comment>
<evidence type="ECO:0000313" key="2">
    <source>
        <dbReference type="EMBL" id="GJT57457.1"/>
    </source>
</evidence>
<gene>
    <name evidence="2" type="ORF">Tco_0992511</name>
</gene>
<feature type="compositionally biased region" description="Polar residues" evidence="1">
    <location>
        <begin position="37"/>
        <end position="46"/>
    </location>
</feature>
<proteinExistence type="predicted"/>
<reference evidence="2" key="2">
    <citation type="submission" date="2022-01" db="EMBL/GenBank/DDBJ databases">
        <authorList>
            <person name="Yamashiro T."/>
            <person name="Shiraishi A."/>
            <person name="Satake H."/>
            <person name="Nakayama K."/>
        </authorList>
    </citation>
    <scope>NUCLEOTIDE SEQUENCE</scope>
</reference>
<accession>A0ABQ5F3T7</accession>
<feature type="compositionally biased region" description="Acidic residues" evidence="1">
    <location>
        <begin position="127"/>
        <end position="149"/>
    </location>
</feature>
<name>A0ABQ5F3T7_9ASTR</name>
<evidence type="ECO:0000313" key="3">
    <source>
        <dbReference type="Proteomes" id="UP001151760"/>
    </source>
</evidence>
<feature type="compositionally biased region" description="Basic and acidic residues" evidence="1">
    <location>
        <begin position="166"/>
        <end position="178"/>
    </location>
</feature>
<organism evidence="2 3">
    <name type="scientific">Tanacetum coccineum</name>
    <dbReference type="NCBI Taxonomy" id="301880"/>
    <lineage>
        <taxon>Eukaryota</taxon>
        <taxon>Viridiplantae</taxon>
        <taxon>Streptophyta</taxon>
        <taxon>Embryophyta</taxon>
        <taxon>Tracheophyta</taxon>
        <taxon>Spermatophyta</taxon>
        <taxon>Magnoliopsida</taxon>
        <taxon>eudicotyledons</taxon>
        <taxon>Gunneridae</taxon>
        <taxon>Pentapetalae</taxon>
        <taxon>asterids</taxon>
        <taxon>campanulids</taxon>
        <taxon>Asterales</taxon>
        <taxon>Asteraceae</taxon>
        <taxon>Asteroideae</taxon>
        <taxon>Anthemideae</taxon>
        <taxon>Anthemidinae</taxon>
        <taxon>Tanacetum</taxon>
    </lineage>
</organism>
<dbReference type="EMBL" id="BQNB010016933">
    <property type="protein sequence ID" value="GJT57457.1"/>
    <property type="molecule type" value="Genomic_DNA"/>
</dbReference>
<evidence type="ECO:0000256" key="1">
    <source>
        <dbReference type="SAM" id="MobiDB-lite"/>
    </source>
</evidence>
<sequence length="210" mass="23685">MTDSRKQKQPTTGLETLSEIALTETEQLKIATKRSQIQTLNSQESGSGDGVWQPVKGSRMQPETTFSQNSTRERQSGPFSDDDDDDDEDDDANKDLDAHDDDDDDATKSDDDGDNITHPKLSTFSTDDQEENNDEEEQEEDDEDEEEISDQLVRTPLDYQTPDESENQKDDDRVKDGEEDKEGDVTNVNLEGGVIWLLLNSTYPIYPKSL</sequence>